<keyword evidence="2" id="KW-0378">Hydrolase</keyword>
<evidence type="ECO:0000256" key="3">
    <source>
        <dbReference type="SAM" id="MobiDB-lite"/>
    </source>
</evidence>
<feature type="domain" description="NodB homology" evidence="4">
    <location>
        <begin position="124"/>
        <end position="305"/>
    </location>
</feature>
<evidence type="ECO:0000259" key="4">
    <source>
        <dbReference type="PROSITE" id="PS51677"/>
    </source>
</evidence>
<evidence type="ECO:0000256" key="1">
    <source>
        <dbReference type="ARBA" id="ARBA00022723"/>
    </source>
</evidence>
<dbReference type="RefSeq" id="WP_258386989.1">
    <property type="nucleotide sequence ID" value="NZ_CP091430.1"/>
</dbReference>
<protein>
    <submittedName>
        <fullName evidence="5">Polysaccharide deacetylase family protein</fullName>
    </submittedName>
</protein>
<proteinExistence type="predicted"/>
<feature type="compositionally biased region" description="Gly residues" evidence="3">
    <location>
        <begin position="50"/>
        <end position="59"/>
    </location>
</feature>
<name>A0ABY5SDX8_9BACL</name>
<evidence type="ECO:0000256" key="2">
    <source>
        <dbReference type="ARBA" id="ARBA00022801"/>
    </source>
</evidence>
<dbReference type="InterPro" id="IPR050248">
    <property type="entry name" value="Polysacc_deacetylase_ArnD"/>
</dbReference>
<dbReference type="InterPro" id="IPR002509">
    <property type="entry name" value="NODB_dom"/>
</dbReference>
<dbReference type="EMBL" id="CP091430">
    <property type="protein sequence ID" value="UVI30925.1"/>
    <property type="molecule type" value="Genomic_DNA"/>
</dbReference>
<dbReference type="PROSITE" id="PS51677">
    <property type="entry name" value="NODB"/>
    <property type="match status" value="1"/>
</dbReference>
<dbReference type="CDD" id="cd10917">
    <property type="entry name" value="CE4_NodB_like_6s_7s"/>
    <property type="match status" value="1"/>
</dbReference>
<feature type="region of interest" description="Disordered" evidence="3">
    <location>
        <begin position="45"/>
        <end position="74"/>
    </location>
</feature>
<evidence type="ECO:0000313" key="6">
    <source>
        <dbReference type="Proteomes" id="UP001057877"/>
    </source>
</evidence>
<accession>A0ABY5SDX8</accession>
<dbReference type="PANTHER" id="PTHR10587:SF133">
    <property type="entry name" value="CHITIN DEACETYLASE 1-RELATED"/>
    <property type="match status" value="1"/>
</dbReference>
<dbReference type="Gene3D" id="3.20.20.370">
    <property type="entry name" value="Glycoside hydrolase/deacetylase"/>
    <property type="match status" value="1"/>
</dbReference>
<dbReference type="PANTHER" id="PTHR10587">
    <property type="entry name" value="GLYCOSYL TRANSFERASE-RELATED"/>
    <property type="match status" value="1"/>
</dbReference>
<keyword evidence="6" id="KW-1185">Reference proteome</keyword>
<dbReference type="SUPFAM" id="SSF88713">
    <property type="entry name" value="Glycoside hydrolase/deacetylase"/>
    <property type="match status" value="1"/>
</dbReference>
<reference evidence="5" key="1">
    <citation type="submission" date="2022-01" db="EMBL/GenBank/DDBJ databases">
        <title>Paenibacillus spongiae sp. nov., isolated from marine sponge.</title>
        <authorList>
            <person name="Li Z."/>
            <person name="Zhang M."/>
        </authorList>
    </citation>
    <scope>NUCLEOTIDE SEQUENCE</scope>
    <source>
        <strain evidence="5">PHS-Z3</strain>
    </source>
</reference>
<dbReference type="PROSITE" id="PS51257">
    <property type="entry name" value="PROKAR_LIPOPROTEIN"/>
    <property type="match status" value="1"/>
</dbReference>
<dbReference type="Pfam" id="PF01522">
    <property type="entry name" value="Polysacc_deac_1"/>
    <property type="match status" value="1"/>
</dbReference>
<evidence type="ECO:0000313" key="5">
    <source>
        <dbReference type="EMBL" id="UVI30925.1"/>
    </source>
</evidence>
<dbReference type="InterPro" id="IPR011330">
    <property type="entry name" value="Glyco_hydro/deAcase_b/a-brl"/>
</dbReference>
<organism evidence="5 6">
    <name type="scientific">Paenibacillus spongiae</name>
    <dbReference type="NCBI Taxonomy" id="2909671"/>
    <lineage>
        <taxon>Bacteria</taxon>
        <taxon>Bacillati</taxon>
        <taxon>Bacillota</taxon>
        <taxon>Bacilli</taxon>
        <taxon>Bacillales</taxon>
        <taxon>Paenibacillaceae</taxon>
        <taxon>Paenibacillus</taxon>
    </lineage>
</organism>
<gene>
    <name evidence="5" type="ORF">L1F29_03370</name>
</gene>
<dbReference type="Proteomes" id="UP001057877">
    <property type="component" value="Chromosome"/>
</dbReference>
<sequence length="322" mass="33750">MTTARKKRRLLSFGIIMAVIGFAAGCGLQGGFQLWAGSETAGTQSDIILSGGGPGGGPAGNPQPGAGAGGSAGGAAAGGQGTIVDKGAAGGSMDGGKVPVQEAEVKLSKPTAPKVAFQAKPNQKLVALTFDDGPDERYTPAILDVLKEHKVKASFFLVGTQVKKYPEMAARIAKEGHSIGNHTYRHPDLASLGERRIIQEVMWTDTLIQRSVGYVPNLVRAPYGSVSAEVKAIMKANNRELVGWTVDTMDWNGVSVAKMRQNINSNTKPGGIVLMHSFGGSRLKNTVELLPLIIDDLQKNGYTLVTVDELLAAKEHKAAAGH</sequence>
<keyword evidence="1" id="KW-0479">Metal-binding</keyword>